<accession>A0A5B7HPA9</accession>
<protein>
    <submittedName>
        <fullName evidence="1">Uncharacterized protein</fullName>
    </submittedName>
</protein>
<reference evidence="1 2" key="1">
    <citation type="submission" date="2019-05" db="EMBL/GenBank/DDBJ databases">
        <title>Another draft genome of Portunus trituberculatus and its Hox gene families provides insights of decapod evolution.</title>
        <authorList>
            <person name="Jeong J.-H."/>
            <person name="Song I."/>
            <person name="Kim S."/>
            <person name="Choi T."/>
            <person name="Kim D."/>
            <person name="Ryu S."/>
            <person name="Kim W."/>
        </authorList>
    </citation>
    <scope>NUCLEOTIDE SEQUENCE [LARGE SCALE GENOMIC DNA]</scope>
    <source>
        <tissue evidence="1">Muscle</tissue>
    </source>
</reference>
<evidence type="ECO:0000313" key="1">
    <source>
        <dbReference type="EMBL" id="MPC71485.1"/>
    </source>
</evidence>
<gene>
    <name evidence="1" type="ORF">E2C01_065763</name>
</gene>
<dbReference type="Proteomes" id="UP000324222">
    <property type="component" value="Unassembled WGS sequence"/>
</dbReference>
<organism evidence="1 2">
    <name type="scientific">Portunus trituberculatus</name>
    <name type="common">Swimming crab</name>
    <name type="synonym">Neptunus trituberculatus</name>
    <dbReference type="NCBI Taxonomy" id="210409"/>
    <lineage>
        <taxon>Eukaryota</taxon>
        <taxon>Metazoa</taxon>
        <taxon>Ecdysozoa</taxon>
        <taxon>Arthropoda</taxon>
        <taxon>Crustacea</taxon>
        <taxon>Multicrustacea</taxon>
        <taxon>Malacostraca</taxon>
        <taxon>Eumalacostraca</taxon>
        <taxon>Eucarida</taxon>
        <taxon>Decapoda</taxon>
        <taxon>Pleocyemata</taxon>
        <taxon>Brachyura</taxon>
        <taxon>Eubrachyura</taxon>
        <taxon>Portunoidea</taxon>
        <taxon>Portunidae</taxon>
        <taxon>Portuninae</taxon>
        <taxon>Portunus</taxon>
    </lineage>
</organism>
<keyword evidence="2" id="KW-1185">Reference proteome</keyword>
<name>A0A5B7HPA9_PORTR</name>
<proteinExistence type="predicted"/>
<dbReference type="AlphaFoldDB" id="A0A5B7HPA9"/>
<dbReference type="EMBL" id="VSRR010032962">
    <property type="protein sequence ID" value="MPC71485.1"/>
    <property type="molecule type" value="Genomic_DNA"/>
</dbReference>
<comment type="caution">
    <text evidence="1">The sequence shown here is derived from an EMBL/GenBank/DDBJ whole genome shotgun (WGS) entry which is preliminary data.</text>
</comment>
<sequence>MHTNQTFTIHHHHHHHHLCDSRAGEGNVPFGCSMPPLEETLKVEHCAGEHY</sequence>
<evidence type="ECO:0000313" key="2">
    <source>
        <dbReference type="Proteomes" id="UP000324222"/>
    </source>
</evidence>